<evidence type="ECO:0000313" key="1">
    <source>
        <dbReference type="EMBL" id="MBD3327555.1"/>
    </source>
</evidence>
<dbReference type="PANTHER" id="PTHR35271:SF1">
    <property type="entry name" value="ABC TRANSPORTER, SUBSTRATE-BINDING LIPOPROTEIN"/>
    <property type="match status" value="1"/>
</dbReference>
<dbReference type="InterPro" id="IPR007487">
    <property type="entry name" value="ABC_transpt-TYRBP-like"/>
</dbReference>
<gene>
    <name evidence="1" type="ORF">GF339_23425</name>
</gene>
<sequence>MNPISTWSPPLMLRAGQLVWAVCLALLVSVSCLAQSRPEIPTVTIVQPRNINAYQEAVQGFLVELRQRFPTQFNTIIYENPRGLYTTLQQHTRSNSSPETVDLIVTVGTNATAEVSQQIRDIPVVFSMVLDPQKVLGSRQDIVGASLNIPPELQLKMIKDMLPAAKTVGIIYDPAQNADRVARYVSLADTFDLQIAAFPVSSQKEIPTALDEVNSRADLLLGIVDSTVYTSRTTEFIMRYTIREHLPFVGISVSYVKAGALYALVFDSYDIGRQTARLAAQILSGVPASELEITTPEKITIALNLRTAEIIGVTIPNPLRKRAEIIYE</sequence>
<dbReference type="CDD" id="cd06325">
    <property type="entry name" value="PBP1_ABC_unchar_transporter"/>
    <property type="match status" value="1"/>
</dbReference>
<dbReference type="PANTHER" id="PTHR35271">
    <property type="entry name" value="ABC TRANSPORTER, SUBSTRATE-BINDING LIPOPROTEIN-RELATED"/>
    <property type="match status" value="1"/>
</dbReference>
<protein>
    <recommendedName>
        <fullName evidence="3">ABC transporter substrate-binding protein</fullName>
    </recommendedName>
</protein>
<evidence type="ECO:0000313" key="2">
    <source>
        <dbReference type="Proteomes" id="UP000649604"/>
    </source>
</evidence>
<accession>A0A9D5Q832</accession>
<dbReference type="EMBL" id="WJJP01000756">
    <property type="protein sequence ID" value="MBD3327555.1"/>
    <property type="molecule type" value="Genomic_DNA"/>
</dbReference>
<dbReference type="Proteomes" id="UP000649604">
    <property type="component" value="Unassembled WGS sequence"/>
</dbReference>
<reference evidence="1" key="1">
    <citation type="submission" date="2019-11" db="EMBL/GenBank/DDBJ databases">
        <title>Microbial mats filling the niche in hypersaline microbial mats.</title>
        <authorList>
            <person name="Wong H.L."/>
            <person name="Macleod F.I."/>
            <person name="White R.A. III"/>
            <person name="Burns B.P."/>
        </authorList>
    </citation>
    <scope>NUCLEOTIDE SEQUENCE</scope>
    <source>
        <strain evidence="1">Rbin_158</strain>
    </source>
</reference>
<dbReference type="AlphaFoldDB" id="A0A9D5Q832"/>
<dbReference type="Pfam" id="PF04392">
    <property type="entry name" value="ABC_sub_bind"/>
    <property type="match status" value="1"/>
</dbReference>
<evidence type="ECO:0008006" key="3">
    <source>
        <dbReference type="Google" id="ProtNLM"/>
    </source>
</evidence>
<proteinExistence type="predicted"/>
<comment type="caution">
    <text evidence="1">The sequence shown here is derived from an EMBL/GenBank/DDBJ whole genome shotgun (WGS) entry which is preliminary data.</text>
</comment>
<name>A0A9D5Q832_9BACT</name>
<dbReference type="Gene3D" id="3.40.50.2300">
    <property type="match status" value="2"/>
</dbReference>
<organism evidence="1 2">
    <name type="scientific">candidate division KSB3 bacterium</name>
    <dbReference type="NCBI Taxonomy" id="2044937"/>
    <lineage>
        <taxon>Bacteria</taxon>
        <taxon>candidate division KSB3</taxon>
    </lineage>
</organism>